<dbReference type="AlphaFoldDB" id="A0AAX3ZLT8"/>
<accession>A0AAX3ZLT8</accession>
<dbReference type="Proteomes" id="UP001231701">
    <property type="component" value="Chromosome"/>
</dbReference>
<organism evidence="1 2">
    <name type="scientific">Streptomyces rochei</name>
    <name type="common">Streptomyces parvullus</name>
    <dbReference type="NCBI Taxonomy" id="1928"/>
    <lineage>
        <taxon>Bacteria</taxon>
        <taxon>Bacillati</taxon>
        <taxon>Actinomycetota</taxon>
        <taxon>Actinomycetes</taxon>
        <taxon>Kitasatosporales</taxon>
        <taxon>Streptomycetaceae</taxon>
        <taxon>Streptomyces</taxon>
        <taxon>Streptomyces rochei group</taxon>
    </lineage>
</organism>
<evidence type="ECO:0000313" key="1">
    <source>
        <dbReference type="EMBL" id="WMC87967.1"/>
    </source>
</evidence>
<evidence type="ECO:0000313" key="2">
    <source>
        <dbReference type="Proteomes" id="UP001231701"/>
    </source>
</evidence>
<gene>
    <name evidence="1" type="ORF">P7W03_21410</name>
</gene>
<dbReference type="RefSeq" id="WP_306692926.1">
    <property type="nucleotide sequence ID" value="NZ_CP121271.1"/>
</dbReference>
<dbReference type="EMBL" id="CP121271">
    <property type="protein sequence ID" value="WMC87967.1"/>
    <property type="molecule type" value="Genomic_DNA"/>
</dbReference>
<protein>
    <submittedName>
        <fullName evidence="1">Uncharacterized protein</fullName>
    </submittedName>
</protein>
<sequence length="255" mass="28872">MRTADENTSGKRNEQQLEFPPLANALDYLESATRHLTGPKVTPRDVKYAVLHLHAGTEVLLKATLAKEDWRLVFDDPARATWDRYESCDFRSCTVVDALVRLRDNLKISVTGDDIKAVRALTQDRNSLQHFGLTHNAAAVEARAATVVNFLLTTILSDDVFDVDDRDEERSSLFHIRRGLSEINVFVKQRMDRIAPQLAAAKDKLLYCSSCGNRAAIDEPDQQRARCLYCDYLMDGGDYSLEVKYRAFLKVEDAE</sequence>
<proteinExistence type="predicted"/>
<name>A0AAX3ZLT8_STRRO</name>
<dbReference type="GeneID" id="90944640"/>
<reference evidence="1" key="1">
    <citation type="submission" date="2023-03" db="EMBL/GenBank/DDBJ databases">
        <title>Borrelidin-producing and root-colonizing Streptomyces rochei is a potent biopesticide for soil-borne oomycete-caused plant diseases.</title>
        <authorList>
            <person name="Zhou D."/>
            <person name="Wang X."/>
            <person name="Navarro-Munoz J.C."/>
            <person name="Li W."/>
            <person name="Li J."/>
            <person name="Jiu M."/>
            <person name="Deng S."/>
            <person name="Ye Y."/>
            <person name="Daly P."/>
            <person name="Wei L."/>
        </authorList>
    </citation>
    <scope>NUCLEOTIDE SEQUENCE</scope>
    <source>
        <strain evidence="1">JK1</strain>
    </source>
</reference>